<sequence length="378" mass="39169">MDLDARARDAAYQGSAPEEAGTAGGVRHFGDRVRGCLLGGAIGDALGAPVEFDSIAAIRHVHGAAGVTDLVHDRRGARGLITDDTQMTLFTVEGLIRARSRDVGGAEVAVIRNAYLRWLDTQDHRLPPPADGLVRTGRLREEAWLYSRRAPGNACLSGLRSELGPLAAPGMPGPVNPGSKGCGTVMRSAPFGLAATDARRAFRLAAECAQITHGHPTGYLAAGACAALVFFLVRDIPLERAVDSTLDLLGTHPGHGETTAALRAAVALSAKGDPSPEAVESLGGAWIAEEALAIAVYCALVGGEDVERALLLAVNHSGDSDSTGAICGNLLGARYGEAALPGRWLSRLEGRDSIARLADDFVTAFTGGDLPADAYPGC</sequence>
<keyword evidence="2" id="KW-0378">Hydrolase</keyword>
<dbReference type="InterPro" id="IPR005502">
    <property type="entry name" value="Ribosyl_crysJ1"/>
</dbReference>
<dbReference type="Gene3D" id="1.10.4080.10">
    <property type="entry name" value="ADP-ribosylation/Crystallin J1"/>
    <property type="match status" value="1"/>
</dbReference>
<feature type="region of interest" description="Disordered" evidence="3">
    <location>
        <begin position="1"/>
        <end position="23"/>
    </location>
</feature>
<evidence type="ECO:0000256" key="3">
    <source>
        <dbReference type="SAM" id="MobiDB-lite"/>
    </source>
</evidence>
<name>A0ABW6VH78_MICFU</name>
<dbReference type="Pfam" id="PF03747">
    <property type="entry name" value="ADP_ribosyl_GH"/>
    <property type="match status" value="1"/>
</dbReference>
<dbReference type="InterPro" id="IPR036705">
    <property type="entry name" value="Ribosyl_crysJ1_sf"/>
</dbReference>
<organism evidence="4 5">
    <name type="scientific">Microtetraspora fusca</name>
    <dbReference type="NCBI Taxonomy" id="1997"/>
    <lineage>
        <taxon>Bacteria</taxon>
        <taxon>Bacillati</taxon>
        <taxon>Actinomycetota</taxon>
        <taxon>Actinomycetes</taxon>
        <taxon>Streptosporangiales</taxon>
        <taxon>Streptosporangiaceae</taxon>
        <taxon>Microtetraspora</taxon>
    </lineage>
</organism>
<dbReference type="PANTHER" id="PTHR16222">
    <property type="entry name" value="ADP-RIBOSYLGLYCOHYDROLASE"/>
    <property type="match status" value="1"/>
</dbReference>
<comment type="similarity">
    <text evidence="1">Belongs to the ADP-ribosylglycohydrolase family.</text>
</comment>
<gene>
    <name evidence="4" type="ORF">ACFY05_36210</name>
</gene>
<keyword evidence="5" id="KW-1185">Reference proteome</keyword>
<evidence type="ECO:0000313" key="5">
    <source>
        <dbReference type="Proteomes" id="UP001602119"/>
    </source>
</evidence>
<protein>
    <submittedName>
        <fullName evidence="4">ADP-ribosylglycohydrolase family protein</fullName>
    </submittedName>
</protein>
<dbReference type="Proteomes" id="UP001602119">
    <property type="component" value="Unassembled WGS sequence"/>
</dbReference>
<dbReference type="RefSeq" id="WP_387346832.1">
    <property type="nucleotide sequence ID" value="NZ_JBIAXI010000030.1"/>
</dbReference>
<dbReference type="InterPro" id="IPR050792">
    <property type="entry name" value="ADP-ribosylglycohydrolase"/>
</dbReference>
<dbReference type="PANTHER" id="PTHR16222:SF24">
    <property type="entry name" value="ADP-RIBOSYLHYDROLASE ARH3"/>
    <property type="match status" value="1"/>
</dbReference>
<accession>A0ABW6VH78</accession>
<comment type="caution">
    <text evidence="4">The sequence shown here is derived from an EMBL/GenBank/DDBJ whole genome shotgun (WGS) entry which is preliminary data.</text>
</comment>
<evidence type="ECO:0000256" key="1">
    <source>
        <dbReference type="ARBA" id="ARBA00010702"/>
    </source>
</evidence>
<reference evidence="4 5" key="1">
    <citation type="submission" date="2024-10" db="EMBL/GenBank/DDBJ databases">
        <title>The Natural Products Discovery Center: Release of the First 8490 Sequenced Strains for Exploring Actinobacteria Biosynthetic Diversity.</title>
        <authorList>
            <person name="Kalkreuter E."/>
            <person name="Kautsar S.A."/>
            <person name="Yang D."/>
            <person name="Bader C.D."/>
            <person name="Teijaro C.N."/>
            <person name="Fluegel L."/>
            <person name="Davis C.M."/>
            <person name="Simpson J.R."/>
            <person name="Lauterbach L."/>
            <person name="Steele A.D."/>
            <person name="Gui C."/>
            <person name="Meng S."/>
            <person name="Li G."/>
            <person name="Viehrig K."/>
            <person name="Ye F."/>
            <person name="Su P."/>
            <person name="Kiefer A.F."/>
            <person name="Nichols A."/>
            <person name="Cepeda A.J."/>
            <person name="Yan W."/>
            <person name="Fan B."/>
            <person name="Jiang Y."/>
            <person name="Adhikari A."/>
            <person name="Zheng C.-J."/>
            <person name="Schuster L."/>
            <person name="Cowan T.M."/>
            <person name="Smanski M.J."/>
            <person name="Chevrette M.G."/>
            <person name="De Carvalho L.P.S."/>
            <person name="Shen B."/>
        </authorList>
    </citation>
    <scope>NUCLEOTIDE SEQUENCE [LARGE SCALE GENOMIC DNA]</scope>
    <source>
        <strain evidence="4 5">NPDC001281</strain>
    </source>
</reference>
<dbReference type="SUPFAM" id="SSF101478">
    <property type="entry name" value="ADP-ribosylglycohydrolase"/>
    <property type="match status" value="1"/>
</dbReference>
<proteinExistence type="inferred from homology"/>
<evidence type="ECO:0000256" key="2">
    <source>
        <dbReference type="ARBA" id="ARBA00022801"/>
    </source>
</evidence>
<evidence type="ECO:0000313" key="4">
    <source>
        <dbReference type="EMBL" id="MFF4778281.1"/>
    </source>
</evidence>
<dbReference type="EMBL" id="JBIAXI010000030">
    <property type="protein sequence ID" value="MFF4778281.1"/>
    <property type="molecule type" value="Genomic_DNA"/>
</dbReference>